<protein>
    <submittedName>
        <fullName evidence="4">Tetratricopeptide repeat protein</fullName>
    </submittedName>
</protein>
<dbReference type="SUPFAM" id="SSF81901">
    <property type="entry name" value="HCP-like"/>
    <property type="match status" value="1"/>
</dbReference>
<dbReference type="OrthoDB" id="5244639at2"/>
<feature type="repeat" description="TPR" evidence="3">
    <location>
        <begin position="511"/>
        <end position="544"/>
    </location>
</feature>
<keyword evidence="2 3" id="KW-0802">TPR repeat</keyword>
<dbReference type="PANTHER" id="PTHR45586">
    <property type="entry name" value="TPR REPEAT-CONTAINING PROTEIN PA4667"/>
    <property type="match status" value="1"/>
</dbReference>
<organism evidence="4 5">
    <name type="scientific">Microvenator marinus</name>
    <dbReference type="NCBI Taxonomy" id="2600177"/>
    <lineage>
        <taxon>Bacteria</taxon>
        <taxon>Deltaproteobacteria</taxon>
        <taxon>Bradymonadales</taxon>
        <taxon>Microvenatoraceae</taxon>
        <taxon>Microvenator</taxon>
    </lineage>
</organism>
<dbReference type="InterPro" id="IPR011990">
    <property type="entry name" value="TPR-like_helical_dom_sf"/>
</dbReference>
<dbReference type="Pfam" id="PF13181">
    <property type="entry name" value="TPR_8"/>
    <property type="match status" value="2"/>
</dbReference>
<evidence type="ECO:0000313" key="4">
    <source>
        <dbReference type="EMBL" id="QED26627.1"/>
    </source>
</evidence>
<dbReference type="InterPro" id="IPR051012">
    <property type="entry name" value="CellSynth/LPSAsmb/PSIAsmb"/>
</dbReference>
<dbReference type="Gene3D" id="1.25.40.10">
    <property type="entry name" value="Tetratricopeptide repeat domain"/>
    <property type="match status" value="3"/>
</dbReference>
<proteinExistence type="predicted"/>
<reference evidence="4 5" key="1">
    <citation type="submission" date="2019-08" db="EMBL/GenBank/DDBJ databases">
        <authorList>
            <person name="Liang Q."/>
        </authorList>
    </citation>
    <scope>NUCLEOTIDE SEQUENCE [LARGE SCALE GENOMIC DNA]</scope>
    <source>
        <strain evidence="4 5">V1718</strain>
    </source>
</reference>
<dbReference type="RefSeq" id="WP_146958228.1">
    <property type="nucleotide sequence ID" value="NZ_CP042467.1"/>
</dbReference>
<sequence>MDEIREDLRRREAWKELVVHLERLGSIHGSEVQGEMVSVLEMMMHSGREDWTAFAEPRLEKLYLQMGESGDHEAWKSLAALYLDRSERLSTDVQGFLKARRASSRIFEERLGEAGNALLVLLSSLGSDVVGQPQILDDLERLGQKTGSWSEIVSAVMSAGQEAQGVDRVNVLKRLAKWAVRFAGDEVRGAELLWQVLELAPEDREALGELDALYRKRNQFGKLAELLILKAEIESNPTKKVEIWFELARLAQGPLDDSSTAAEAFEQVLLIEPTHGAASMALEAIYEDKESWADLLEVLKRRALGVAPEERVRLESKIGRVLAKLGEIDAAVTRLKAAHPDPRDLVQALRAEAQTAEAGPRARFLAEIGHIYARSLKEPLAAFHFYEQAISADSQVLDAAEPLADAYLADEAWEKALGLLETLVRRYRDERDSMWLHKRWLQIALASERLGRKAQSAQAYREAFELNPRDFRTLKGLSRLQFELGDHSAALRGFQRLLEDFDTSLAPNERLGVLYMSGLAFKSLGQNDRAVEFFERVLALNPGHLNAIRFLVEHYEAREDWGRWVPLAEARIRAESEALVRFRQYCRLGEVCHEKLNRPDLAMQAYRGAIDIDPESIVVLRKLLDLYTKTQKYPLAVKVLERLIERESDSGRQAKLHYTAAVLYRDHIGDRGAALRHFDVALDSDSGFLKAFEAIDRILTESKDWRALEIAYRRMLKRLADIGKSGSVERMLLRGLGEIYRTRLGDLKSALGVFEVLRSRYPEEEGTALILADLYGKTGDVAGGQEIHRELLLQDPLRVESYSALFDLYMANERFDEAWSMAAILSFLRVSMPAEEQFYQEYLGKNLKLAKGRLNHEAMGRVVHPDQDPLISAILSYASQALRPMYSENLKGVVDPKKDLIPQGKGVFRKLYDYAGQTLGLVSLPELYRIRERGLVALNAERPALGVGADRLESENDRENAFLVARMLYATRPETYLGALSFDASVIYTMFLATLESVDPSFGFSAQSRDPNFAKAVKEMRKIPDQMSLSLRTLVAEYKRRGGQVDIVRWLRGTEHTANRIGLLLCGDLALSASLIKYGTTHFSDANSEECLRELTRFAASPLYVEMRRELGLGLASRSY</sequence>
<evidence type="ECO:0000256" key="3">
    <source>
        <dbReference type="PROSITE-ProRule" id="PRU00339"/>
    </source>
</evidence>
<dbReference type="Pfam" id="PF13432">
    <property type="entry name" value="TPR_16"/>
    <property type="match status" value="1"/>
</dbReference>
<dbReference type="PROSITE" id="PS50005">
    <property type="entry name" value="TPR"/>
    <property type="match status" value="2"/>
</dbReference>
<evidence type="ECO:0000313" key="5">
    <source>
        <dbReference type="Proteomes" id="UP000321595"/>
    </source>
</evidence>
<dbReference type="EMBL" id="CP042467">
    <property type="protein sequence ID" value="QED26627.1"/>
    <property type="molecule type" value="Genomic_DNA"/>
</dbReference>
<evidence type="ECO:0000256" key="1">
    <source>
        <dbReference type="ARBA" id="ARBA00022737"/>
    </source>
</evidence>
<dbReference type="Proteomes" id="UP000321595">
    <property type="component" value="Chromosome"/>
</dbReference>
<gene>
    <name evidence="4" type="ORF">FRD01_05075</name>
</gene>
<feature type="repeat" description="TPR" evidence="3">
    <location>
        <begin position="437"/>
        <end position="470"/>
    </location>
</feature>
<dbReference type="PANTHER" id="PTHR45586:SF1">
    <property type="entry name" value="LIPOPOLYSACCHARIDE ASSEMBLY PROTEIN B"/>
    <property type="match status" value="1"/>
</dbReference>
<accession>A0A5B8XND5</accession>
<keyword evidence="1" id="KW-0677">Repeat</keyword>
<evidence type="ECO:0000256" key="2">
    <source>
        <dbReference type="ARBA" id="ARBA00022803"/>
    </source>
</evidence>
<dbReference type="SMART" id="SM00028">
    <property type="entry name" value="TPR"/>
    <property type="match status" value="6"/>
</dbReference>
<name>A0A5B8XND5_9DELT</name>
<dbReference type="AlphaFoldDB" id="A0A5B8XND5"/>
<dbReference type="KEGG" id="bbae:FRD01_05075"/>
<dbReference type="InterPro" id="IPR019734">
    <property type="entry name" value="TPR_rpt"/>
</dbReference>
<keyword evidence="5" id="KW-1185">Reference proteome</keyword>
<dbReference type="SUPFAM" id="SSF48452">
    <property type="entry name" value="TPR-like"/>
    <property type="match status" value="1"/>
</dbReference>